<dbReference type="EMBL" id="CP019454">
    <property type="protein sequence ID" value="AUW95122.1"/>
    <property type="molecule type" value="Genomic_DNA"/>
</dbReference>
<protein>
    <submittedName>
        <fullName evidence="2">Uncharacterized protein</fullName>
    </submittedName>
</protein>
<evidence type="ECO:0000313" key="2">
    <source>
        <dbReference type="EMBL" id="AUW95122.1"/>
    </source>
</evidence>
<dbReference type="Proteomes" id="UP000325292">
    <property type="component" value="Chromosome"/>
</dbReference>
<proteinExistence type="predicted"/>
<organism evidence="2 3">
    <name type="scientific">Sulfobacillus thermotolerans</name>
    <dbReference type="NCBI Taxonomy" id="338644"/>
    <lineage>
        <taxon>Bacteria</taxon>
        <taxon>Bacillati</taxon>
        <taxon>Bacillota</taxon>
        <taxon>Clostridia</taxon>
        <taxon>Eubacteriales</taxon>
        <taxon>Clostridiales Family XVII. Incertae Sedis</taxon>
        <taxon>Sulfobacillus</taxon>
    </lineage>
</organism>
<feature type="transmembrane region" description="Helical" evidence="1">
    <location>
        <begin position="31"/>
        <end position="54"/>
    </location>
</feature>
<accession>A0ABM6RUV6</accession>
<sequence length="59" mass="6654">MKTPQKNLQVLSVPEDSHTPVKLTKVVPKGWIQVAFWALRIYILVMVVLVAIGFSRGIH</sequence>
<evidence type="ECO:0000256" key="1">
    <source>
        <dbReference type="SAM" id="Phobius"/>
    </source>
</evidence>
<keyword evidence="1" id="KW-1133">Transmembrane helix</keyword>
<evidence type="ECO:0000313" key="3">
    <source>
        <dbReference type="Proteomes" id="UP000325292"/>
    </source>
</evidence>
<keyword evidence="1" id="KW-0812">Transmembrane</keyword>
<reference evidence="2 3" key="1">
    <citation type="journal article" date="2019" name="Sci. Rep.">
        <title>Sulfobacillus thermotolerans: new insights into resistance and metabolic capacities of acidophilic chemolithotrophs.</title>
        <authorList>
            <person name="Panyushkina A.E."/>
            <person name="Babenko V.V."/>
            <person name="Nikitina A.S."/>
            <person name="Selezneva O.V."/>
            <person name="Tsaplina I.A."/>
            <person name="Letarova M.A."/>
            <person name="Kostryukova E.S."/>
            <person name="Letarov A.V."/>
        </authorList>
    </citation>
    <scope>NUCLEOTIDE SEQUENCE [LARGE SCALE GENOMIC DNA]</scope>
    <source>
        <strain evidence="2 3">Kr1</strain>
    </source>
</reference>
<gene>
    <name evidence="2" type="ORF">BXT84_15135</name>
</gene>
<dbReference type="RefSeq" id="WP_103375661.1">
    <property type="nucleotide sequence ID" value="NZ_CP133983.1"/>
</dbReference>
<name>A0ABM6RUV6_9FIRM</name>
<keyword evidence="3" id="KW-1185">Reference proteome</keyword>
<keyword evidence="1" id="KW-0472">Membrane</keyword>